<dbReference type="EMBL" id="FUYA01000006">
    <property type="protein sequence ID" value="SKA74537.1"/>
    <property type="molecule type" value="Genomic_DNA"/>
</dbReference>
<dbReference type="InterPro" id="IPR002781">
    <property type="entry name" value="TM_pro_TauE-like"/>
</dbReference>
<sequence length="265" mass="27978">MLTSLLLYLVLGAFAGVLAGLLGIGGGLVIVPLLTFSFTWQGVPHEHILHMALGTSLATIIFTSISSMRAHNAHGAVDWRVFWRITPGILLGTFIGTWVAAQLSTNFLKGFFGIFLYFVSYRMLTGKKTQATRELPGNAGIFGVGNGIGIISSLVGIGGGTLSVPFLTWCNVAIHKAIGTAAAIGLPIALAGSFGYFLNGLGVEGRPDWTIGYIYIPALLGIVCMSVVTAPIGAKLAHSLPVGTLKKIFAVLLFIVGTRMLWSLF</sequence>
<keyword evidence="3 5" id="KW-1133">Transmembrane helix</keyword>
<name>A0A1T4WBG4_9BACT</name>
<evidence type="ECO:0000256" key="4">
    <source>
        <dbReference type="ARBA" id="ARBA00023136"/>
    </source>
</evidence>
<feature type="transmembrane region" description="Helical" evidence="5">
    <location>
        <begin position="48"/>
        <end position="69"/>
    </location>
</feature>
<feature type="transmembrane region" description="Helical" evidence="5">
    <location>
        <begin position="81"/>
        <end position="101"/>
    </location>
</feature>
<feature type="transmembrane region" description="Helical" evidence="5">
    <location>
        <begin position="7"/>
        <end position="36"/>
    </location>
</feature>
<proteinExistence type="inferred from homology"/>
<evidence type="ECO:0000256" key="1">
    <source>
        <dbReference type="ARBA" id="ARBA00004141"/>
    </source>
</evidence>
<keyword evidence="7" id="KW-1185">Reference proteome</keyword>
<feature type="transmembrane region" description="Helical" evidence="5">
    <location>
        <begin position="244"/>
        <end position="262"/>
    </location>
</feature>
<reference evidence="6 7" key="1">
    <citation type="submission" date="2017-02" db="EMBL/GenBank/DDBJ databases">
        <authorList>
            <person name="Peterson S.W."/>
        </authorList>
    </citation>
    <scope>NUCLEOTIDE SEQUENCE [LARGE SCALE GENOMIC DNA]</scope>
    <source>
        <strain evidence="6 7">DSM 18034</strain>
    </source>
</reference>
<evidence type="ECO:0000256" key="3">
    <source>
        <dbReference type="ARBA" id="ARBA00022989"/>
    </source>
</evidence>
<feature type="transmembrane region" description="Helical" evidence="5">
    <location>
        <begin position="210"/>
        <end position="232"/>
    </location>
</feature>
<dbReference type="OrthoDB" id="457670at2"/>
<dbReference type="Pfam" id="PF01925">
    <property type="entry name" value="TauE"/>
    <property type="match status" value="1"/>
</dbReference>
<dbReference type="PANTHER" id="PTHR43483:SF3">
    <property type="entry name" value="MEMBRANE TRANSPORTER PROTEIN HI_0806-RELATED"/>
    <property type="match status" value="1"/>
</dbReference>
<dbReference type="PANTHER" id="PTHR43483">
    <property type="entry name" value="MEMBRANE TRANSPORTER PROTEIN HI_0806-RELATED"/>
    <property type="match status" value="1"/>
</dbReference>
<dbReference type="GO" id="GO:0005886">
    <property type="term" value="C:plasma membrane"/>
    <property type="evidence" value="ECO:0007669"/>
    <property type="project" value="UniProtKB-SubCell"/>
</dbReference>
<organism evidence="6 7">
    <name type="scientific">Desulfobaculum bizertense DSM 18034</name>
    <dbReference type="NCBI Taxonomy" id="1121442"/>
    <lineage>
        <taxon>Bacteria</taxon>
        <taxon>Pseudomonadati</taxon>
        <taxon>Thermodesulfobacteriota</taxon>
        <taxon>Desulfovibrionia</taxon>
        <taxon>Desulfovibrionales</taxon>
        <taxon>Desulfovibrionaceae</taxon>
        <taxon>Desulfobaculum</taxon>
    </lineage>
</organism>
<gene>
    <name evidence="6" type="ORF">SAMN02745702_01966</name>
</gene>
<protein>
    <recommendedName>
        <fullName evidence="5">Probable membrane transporter protein</fullName>
    </recommendedName>
</protein>
<dbReference type="Proteomes" id="UP000189733">
    <property type="component" value="Unassembled WGS sequence"/>
</dbReference>
<dbReference type="AlphaFoldDB" id="A0A1T4WBG4"/>
<feature type="transmembrane region" description="Helical" evidence="5">
    <location>
        <begin position="136"/>
        <end position="157"/>
    </location>
</feature>
<keyword evidence="5" id="KW-1003">Cell membrane</keyword>
<keyword evidence="2 5" id="KW-0812">Transmembrane</keyword>
<dbReference type="STRING" id="1121442.SAMN02745702_01966"/>
<accession>A0A1T4WBG4</accession>
<feature type="transmembrane region" description="Helical" evidence="5">
    <location>
        <begin position="107"/>
        <end position="124"/>
    </location>
</feature>
<comment type="similarity">
    <text evidence="5">Belongs to the 4-toluene sulfonate uptake permease (TSUP) (TC 2.A.102) family.</text>
</comment>
<evidence type="ECO:0000313" key="7">
    <source>
        <dbReference type="Proteomes" id="UP000189733"/>
    </source>
</evidence>
<feature type="transmembrane region" description="Helical" evidence="5">
    <location>
        <begin position="177"/>
        <end position="198"/>
    </location>
</feature>
<evidence type="ECO:0000256" key="2">
    <source>
        <dbReference type="ARBA" id="ARBA00022692"/>
    </source>
</evidence>
<keyword evidence="4 5" id="KW-0472">Membrane</keyword>
<comment type="subcellular location">
    <subcellularLocation>
        <location evidence="5">Cell membrane</location>
        <topology evidence="5">Multi-pass membrane protein</topology>
    </subcellularLocation>
    <subcellularLocation>
        <location evidence="1">Membrane</location>
        <topology evidence="1">Multi-pass membrane protein</topology>
    </subcellularLocation>
</comment>
<evidence type="ECO:0000313" key="6">
    <source>
        <dbReference type="EMBL" id="SKA74537.1"/>
    </source>
</evidence>
<dbReference type="RefSeq" id="WP_078685248.1">
    <property type="nucleotide sequence ID" value="NZ_FUYA01000006.1"/>
</dbReference>
<evidence type="ECO:0000256" key="5">
    <source>
        <dbReference type="RuleBase" id="RU363041"/>
    </source>
</evidence>